<evidence type="ECO:0000259" key="2">
    <source>
        <dbReference type="Pfam" id="PF13791"/>
    </source>
</evidence>
<dbReference type="InterPro" id="IPR029101">
    <property type="entry name" value="Sigma_reg_N"/>
</dbReference>
<sequence>MKDNDIDNIFDDKKLQKSLKKAKLKSTLKIVVIAIFVFIIGIILNFIIGIKYSQKAYEKNEAYIELSVPNGYISKSNDIIGFLGGSGTYKISKNLGNRAVILEDRISLFGVIPPLNCSRIQGHSSSRGKEWSISLWENGYKKMRFFHPDLQYKKYQNDLEKLDNIPDGKIIEMGISFDRGYKIYEMYLVQNAIKSAATTWLWLDEFTNQNMEEFKQEIDEYDSTSAGIEESDIIGIECDELSGFNNNQYNYSYDNLIDTLNKSCYIKHKDLYKEIMSRGKTKADDAKILGAVVYGTKDELKKLIGNPIIKASSFGVIVDDIY</sequence>
<keyword evidence="1" id="KW-0812">Transmembrane</keyword>
<comment type="caution">
    <text evidence="4">The sequence shown here is derived from an EMBL/GenBank/DDBJ whole genome shotgun (WGS) entry which is preliminary data.</text>
</comment>
<evidence type="ECO:0000256" key="1">
    <source>
        <dbReference type="SAM" id="Phobius"/>
    </source>
</evidence>
<gene>
    <name evidence="4" type="ORF">KYD98_11010</name>
</gene>
<dbReference type="InterPro" id="IPR025672">
    <property type="entry name" value="Sigma_reg_C_dom"/>
</dbReference>
<protein>
    <submittedName>
        <fullName evidence="4">Anti-sigma factor</fullName>
    </submittedName>
</protein>
<name>A0ABS7AT29_9CLOT</name>
<keyword evidence="1" id="KW-1133">Transmembrane helix</keyword>
<keyword evidence="1" id="KW-0472">Membrane</keyword>
<dbReference type="Proteomes" id="UP001519921">
    <property type="component" value="Unassembled WGS sequence"/>
</dbReference>
<accession>A0ABS7AT29</accession>
<feature type="transmembrane region" description="Helical" evidence="1">
    <location>
        <begin position="30"/>
        <end position="50"/>
    </location>
</feature>
<keyword evidence="5" id="KW-1185">Reference proteome</keyword>
<evidence type="ECO:0000313" key="5">
    <source>
        <dbReference type="Proteomes" id="UP001519921"/>
    </source>
</evidence>
<evidence type="ECO:0000259" key="3">
    <source>
        <dbReference type="Pfam" id="PF13800"/>
    </source>
</evidence>
<reference evidence="4 5" key="1">
    <citation type="submission" date="2021-07" db="EMBL/GenBank/DDBJ databases">
        <title>Clostridium weizhouense sp. nov., an anaerobic bacterium isolated from activated sludge of Petroleum wastewater.</title>
        <authorList>
            <person name="Li Q."/>
        </authorList>
    </citation>
    <scope>NUCLEOTIDE SEQUENCE [LARGE SCALE GENOMIC DNA]</scope>
    <source>
        <strain evidence="4 5">YB-6</strain>
    </source>
</reference>
<organism evidence="4 5">
    <name type="scientific">Clostridium weizhouense</name>
    <dbReference type="NCBI Taxonomy" id="2859781"/>
    <lineage>
        <taxon>Bacteria</taxon>
        <taxon>Bacillati</taxon>
        <taxon>Bacillota</taxon>
        <taxon>Clostridia</taxon>
        <taxon>Eubacteriales</taxon>
        <taxon>Clostridiaceae</taxon>
        <taxon>Clostridium</taxon>
    </lineage>
</organism>
<feature type="domain" description="Sigma factor regulator C-terminal" evidence="2">
    <location>
        <begin position="162"/>
        <end position="315"/>
    </location>
</feature>
<dbReference type="Pfam" id="PF13800">
    <property type="entry name" value="Sigma_reg_N"/>
    <property type="match status" value="1"/>
</dbReference>
<evidence type="ECO:0000313" key="4">
    <source>
        <dbReference type="EMBL" id="MBW6410625.1"/>
    </source>
</evidence>
<dbReference type="Pfam" id="PF13791">
    <property type="entry name" value="Sigma_reg_C"/>
    <property type="match status" value="1"/>
</dbReference>
<dbReference type="RefSeq" id="WP_219780088.1">
    <property type="nucleotide sequence ID" value="NZ_JAHXPT010000008.1"/>
</dbReference>
<dbReference type="EMBL" id="JAHXPT010000008">
    <property type="protein sequence ID" value="MBW6410625.1"/>
    <property type="molecule type" value="Genomic_DNA"/>
</dbReference>
<proteinExistence type="predicted"/>
<feature type="domain" description="Sigma factor regulator N-terminal" evidence="3">
    <location>
        <begin position="17"/>
        <end position="98"/>
    </location>
</feature>